<keyword evidence="1" id="KW-0732">Signal</keyword>
<organism evidence="2 3">
    <name type="scientific">Prorocentrum cordatum</name>
    <dbReference type="NCBI Taxonomy" id="2364126"/>
    <lineage>
        <taxon>Eukaryota</taxon>
        <taxon>Sar</taxon>
        <taxon>Alveolata</taxon>
        <taxon>Dinophyceae</taxon>
        <taxon>Prorocentrales</taxon>
        <taxon>Prorocentraceae</taxon>
        <taxon>Prorocentrum</taxon>
    </lineage>
</organism>
<evidence type="ECO:0000313" key="2">
    <source>
        <dbReference type="EMBL" id="CAK0850109.1"/>
    </source>
</evidence>
<proteinExistence type="predicted"/>
<feature type="signal peptide" evidence="1">
    <location>
        <begin position="1"/>
        <end position="17"/>
    </location>
</feature>
<dbReference type="EMBL" id="CAUYUJ010015120">
    <property type="protein sequence ID" value="CAK0850109.1"/>
    <property type="molecule type" value="Genomic_DNA"/>
</dbReference>
<sequence length="280" mass="30422">MLRSAAVLLRLVIVCSGDAMTERFVVPVVYPDDVVGGHCVQLIDLGNGAWVGNRSFCTGELSDVDQFVGPLSCTFDGRDTMVVMDKTNTWYAINLTSMSLAATRQPDGHDWVFLTLSDHGTMLGVFHDQEDQHYAASVGAVWDSEALPVVWQSVWGQERHALDYGIATSTSSDALLVPTQSGGGKCGSLYTLRLHSEPDHLELGSEDCVIPLLRYSSSGSLLALSLQDGSVCEHCPPRLSIVEKSAGHGDGFTAPSVQYQRCRRMVVEWAARQSWGDWAG</sequence>
<protein>
    <submittedName>
        <fullName evidence="2">Uncharacterized protein</fullName>
    </submittedName>
</protein>
<dbReference type="Proteomes" id="UP001189429">
    <property type="component" value="Unassembled WGS sequence"/>
</dbReference>
<comment type="caution">
    <text evidence="2">The sequence shown here is derived from an EMBL/GenBank/DDBJ whole genome shotgun (WGS) entry which is preliminary data.</text>
</comment>
<name>A0ABN9TW64_9DINO</name>
<keyword evidence="3" id="KW-1185">Reference proteome</keyword>
<gene>
    <name evidence="2" type="ORF">PCOR1329_LOCUS42619</name>
</gene>
<accession>A0ABN9TW64</accession>
<feature type="chain" id="PRO_5046413307" evidence="1">
    <location>
        <begin position="18"/>
        <end position="280"/>
    </location>
</feature>
<evidence type="ECO:0000313" key="3">
    <source>
        <dbReference type="Proteomes" id="UP001189429"/>
    </source>
</evidence>
<reference evidence="2" key="1">
    <citation type="submission" date="2023-10" db="EMBL/GenBank/DDBJ databases">
        <authorList>
            <person name="Chen Y."/>
            <person name="Shah S."/>
            <person name="Dougan E. K."/>
            <person name="Thang M."/>
            <person name="Chan C."/>
        </authorList>
    </citation>
    <scope>NUCLEOTIDE SEQUENCE [LARGE SCALE GENOMIC DNA]</scope>
</reference>
<evidence type="ECO:0000256" key="1">
    <source>
        <dbReference type="SAM" id="SignalP"/>
    </source>
</evidence>